<dbReference type="PANTHER" id="PTHR47332:SF4">
    <property type="entry name" value="SET DOMAIN-CONTAINING PROTEIN 5"/>
    <property type="match status" value="1"/>
</dbReference>
<reference evidence="3 4" key="1">
    <citation type="journal article" date="2010" name="Proc. Natl. Acad. Sci. U.S.A.">
        <title>Insights into evolution of multicellular fungi from the assembled chromosomes of the mushroom Coprinopsis cinerea (Coprinus cinereus).</title>
        <authorList>
            <person name="Stajich J.E."/>
            <person name="Wilke S.K."/>
            <person name="Ahren D."/>
            <person name="Au C.H."/>
            <person name="Birren B.W."/>
            <person name="Borodovsky M."/>
            <person name="Burns C."/>
            <person name="Canback B."/>
            <person name="Casselton L.A."/>
            <person name="Cheng C.K."/>
            <person name="Deng J."/>
            <person name="Dietrich F.S."/>
            <person name="Fargo D.C."/>
            <person name="Farman M.L."/>
            <person name="Gathman A.C."/>
            <person name="Goldberg J."/>
            <person name="Guigo R."/>
            <person name="Hoegger P.J."/>
            <person name="Hooker J.B."/>
            <person name="Huggins A."/>
            <person name="James T.Y."/>
            <person name="Kamada T."/>
            <person name="Kilaru S."/>
            <person name="Kodira C."/>
            <person name="Kues U."/>
            <person name="Kupfer D."/>
            <person name="Kwan H.S."/>
            <person name="Lomsadze A."/>
            <person name="Li W."/>
            <person name="Lilly W.W."/>
            <person name="Ma L.J."/>
            <person name="Mackey A.J."/>
            <person name="Manning G."/>
            <person name="Martin F."/>
            <person name="Muraguchi H."/>
            <person name="Natvig D.O."/>
            <person name="Palmerini H."/>
            <person name="Ramesh M.A."/>
            <person name="Rehmeyer C.J."/>
            <person name="Roe B.A."/>
            <person name="Shenoy N."/>
            <person name="Stanke M."/>
            <person name="Ter-Hovhannisyan V."/>
            <person name="Tunlid A."/>
            <person name="Velagapudi R."/>
            <person name="Vision T.J."/>
            <person name="Zeng Q."/>
            <person name="Zolan M.E."/>
            <person name="Pukkila P.J."/>
        </authorList>
    </citation>
    <scope>NUCLEOTIDE SEQUENCE [LARGE SCALE GENOMIC DNA]</scope>
    <source>
        <strain evidence="4">Okayama-7 / 130 / ATCC MYA-4618 / FGSC 9003</strain>
    </source>
</reference>
<dbReference type="KEGG" id="cci:CC1G_03986"/>
<feature type="region of interest" description="Disordered" evidence="1">
    <location>
        <begin position="181"/>
        <end position="221"/>
    </location>
</feature>
<feature type="compositionally biased region" description="Low complexity" evidence="1">
    <location>
        <begin position="193"/>
        <end position="203"/>
    </location>
</feature>
<comment type="caution">
    <text evidence="3">The sequence shown here is derived from an EMBL/GenBank/DDBJ whole genome shotgun (WGS) entry which is preliminary data.</text>
</comment>
<dbReference type="OrthoDB" id="2942616at2759"/>
<dbReference type="Proteomes" id="UP000001861">
    <property type="component" value="Unassembled WGS sequence"/>
</dbReference>
<evidence type="ECO:0000313" key="4">
    <source>
        <dbReference type="Proteomes" id="UP000001861"/>
    </source>
</evidence>
<dbReference type="GeneID" id="6007556"/>
<feature type="domain" description="SET" evidence="2">
    <location>
        <begin position="303"/>
        <end position="480"/>
    </location>
</feature>
<dbReference type="OMA" id="PRQTMEN"/>
<dbReference type="EMBL" id="AACS02000007">
    <property type="protein sequence ID" value="EAU90717.1"/>
    <property type="molecule type" value="Genomic_DNA"/>
</dbReference>
<dbReference type="RefSeq" id="XP_001831095.1">
    <property type="nucleotide sequence ID" value="XM_001831043.2"/>
</dbReference>
<evidence type="ECO:0000259" key="2">
    <source>
        <dbReference type="PROSITE" id="PS50280"/>
    </source>
</evidence>
<dbReference type="CDD" id="cd20071">
    <property type="entry name" value="SET_SMYD"/>
    <property type="match status" value="1"/>
</dbReference>
<dbReference type="AlphaFoldDB" id="A8N8D9"/>
<evidence type="ECO:0000256" key="1">
    <source>
        <dbReference type="SAM" id="MobiDB-lite"/>
    </source>
</evidence>
<feature type="region of interest" description="Disordered" evidence="1">
    <location>
        <begin position="1"/>
        <end position="20"/>
    </location>
</feature>
<protein>
    <recommendedName>
        <fullName evidence="2">SET domain-containing protein</fullName>
    </recommendedName>
</protein>
<dbReference type="SUPFAM" id="SSF82199">
    <property type="entry name" value="SET domain"/>
    <property type="match status" value="1"/>
</dbReference>
<proteinExistence type="predicted"/>
<organism evidence="3 4">
    <name type="scientific">Coprinopsis cinerea (strain Okayama-7 / 130 / ATCC MYA-4618 / FGSC 9003)</name>
    <name type="common">Inky cap fungus</name>
    <name type="synonym">Hormographiella aspergillata</name>
    <dbReference type="NCBI Taxonomy" id="240176"/>
    <lineage>
        <taxon>Eukaryota</taxon>
        <taxon>Fungi</taxon>
        <taxon>Dikarya</taxon>
        <taxon>Basidiomycota</taxon>
        <taxon>Agaricomycotina</taxon>
        <taxon>Agaricomycetes</taxon>
        <taxon>Agaricomycetidae</taxon>
        <taxon>Agaricales</taxon>
        <taxon>Agaricineae</taxon>
        <taxon>Psathyrellaceae</taxon>
        <taxon>Coprinopsis</taxon>
    </lineage>
</organism>
<dbReference type="VEuPathDB" id="FungiDB:CC1G_03986"/>
<dbReference type="SMART" id="SM00317">
    <property type="entry name" value="SET"/>
    <property type="match status" value="1"/>
</dbReference>
<sequence length="615" mass="68839">MTDTSSDQLRKNFESMNLGTGKEPYEESVTEYNLPGGLVVLPKVWEKIQVRERIARVFEIALLQGQNTNQSVLWSVLVALLFRNGVPGSEGAKSLESPRQFCEMLVEWRKVAGACEELTEALQAMQSGELSESFATFGSVVVWMFSIAIGLETEKLSTASQEVQKAMIALDKLRDIIERGNTPDEAQEDDEQAASSSTTTPPTANKPRVVQMPFGNAKNENLPEDIEKRFTEFELTPVDKIPLKVKNGKVVEPDIISTYVPSAPVDESKEDPDGHTIWITSPASKAKYFAHKNWPRPLPKIRNRLVVRETGDGSGLGVFATEDIKRYEPVLVERPFLVYPIQNIFGRINSEGLSELSDNQIAQLYMKKAEGMLRYAVDQQMMSRARKGFLELGNSHLNDGSGPLLGIVRTNGFGISFGERLPGLDDEFNQGYAAIAKVGSRFNHSCTPDVVQGFDAATFSIRFTATRDIKAGSQVHVGYALTNAPKAERQKALERYGFECKCRACVHATPQSDKLRQISNKMTQTMRRQAINVWSKDRKLTEDVLKPVLEMKKRMEEEGLDTIEAGYTTIYEIMHRVYGQVGNRRKEKEVLALMMEHINGSLAEEEWRTGVKPVC</sequence>
<dbReference type="PROSITE" id="PS50280">
    <property type="entry name" value="SET"/>
    <property type="match status" value="1"/>
</dbReference>
<dbReference type="Gene3D" id="2.170.270.10">
    <property type="entry name" value="SET domain"/>
    <property type="match status" value="1"/>
</dbReference>
<dbReference type="InterPro" id="IPR046341">
    <property type="entry name" value="SET_dom_sf"/>
</dbReference>
<dbReference type="InterPro" id="IPR053185">
    <property type="entry name" value="SET_domain_protein"/>
</dbReference>
<keyword evidence="4" id="KW-1185">Reference proteome</keyword>
<accession>A8N8D9</accession>
<dbReference type="PANTHER" id="PTHR47332">
    <property type="entry name" value="SET DOMAIN-CONTAINING PROTEIN 5"/>
    <property type="match status" value="1"/>
</dbReference>
<dbReference type="Pfam" id="PF00856">
    <property type="entry name" value="SET"/>
    <property type="match status" value="1"/>
</dbReference>
<name>A8N8D9_COPC7</name>
<gene>
    <name evidence="3" type="ORF">CC1G_03986</name>
</gene>
<evidence type="ECO:0000313" key="3">
    <source>
        <dbReference type="EMBL" id="EAU90717.1"/>
    </source>
</evidence>
<dbReference type="eggNOG" id="KOG2084">
    <property type="taxonomic scope" value="Eukaryota"/>
</dbReference>
<dbReference type="Gene3D" id="1.10.220.160">
    <property type="match status" value="1"/>
</dbReference>
<dbReference type="InParanoid" id="A8N8D9"/>
<dbReference type="InterPro" id="IPR001214">
    <property type="entry name" value="SET_dom"/>
</dbReference>